<name>A0ABR9W302_9MICO</name>
<comment type="caution">
    <text evidence="2">The sequence shown here is derived from an EMBL/GenBank/DDBJ whole genome shotgun (WGS) entry which is preliminary data.</text>
</comment>
<evidence type="ECO:0000313" key="3">
    <source>
        <dbReference type="Proteomes" id="UP000644727"/>
    </source>
</evidence>
<reference evidence="2 3" key="1">
    <citation type="submission" date="2020-10" db="EMBL/GenBank/DDBJ databases">
        <title>Draft genome and description of Brachybacterium epidermidis sp nov.</title>
        <authorList>
            <person name="Boxberger M."/>
            <person name="La Scola B."/>
        </authorList>
    </citation>
    <scope>NUCLEOTIDE SEQUENCE [LARGE SCALE GENOMIC DNA]</scope>
    <source>
        <strain evidence="2 3">Marseille-Q2903</strain>
    </source>
</reference>
<organism evidence="2 3">
    <name type="scientific">Brachybacterium epidermidis</name>
    <dbReference type="NCBI Taxonomy" id="2781983"/>
    <lineage>
        <taxon>Bacteria</taxon>
        <taxon>Bacillati</taxon>
        <taxon>Actinomycetota</taxon>
        <taxon>Actinomycetes</taxon>
        <taxon>Micrococcales</taxon>
        <taxon>Dermabacteraceae</taxon>
        <taxon>Brachybacterium</taxon>
    </lineage>
</organism>
<dbReference type="EMBL" id="JADEYR010000009">
    <property type="protein sequence ID" value="MBE9404335.1"/>
    <property type="molecule type" value="Genomic_DNA"/>
</dbReference>
<evidence type="ECO:0000313" key="2">
    <source>
        <dbReference type="EMBL" id="MBE9404335.1"/>
    </source>
</evidence>
<keyword evidence="1" id="KW-1133">Transmembrane helix</keyword>
<gene>
    <name evidence="2" type="ORF">IOE58_09105</name>
</gene>
<sequence length="136" mass="15270">MRQKLFVAALLLITALYAWGLGWIAVGFSRAGGVIGWGLALGVGILLVLTVWVTWREVLFGMRAGRLSRQYAPAAVAGGSDARAEFEAARSAIEDQPEQERDWRSWFRLALAYDALRDRRNARLCVRRAIDLHRRS</sequence>
<keyword evidence="1" id="KW-0812">Transmembrane</keyword>
<evidence type="ECO:0008006" key="4">
    <source>
        <dbReference type="Google" id="ProtNLM"/>
    </source>
</evidence>
<proteinExistence type="predicted"/>
<feature type="transmembrane region" description="Helical" evidence="1">
    <location>
        <begin position="34"/>
        <end position="55"/>
    </location>
</feature>
<keyword evidence="1" id="KW-0472">Membrane</keyword>
<protein>
    <recommendedName>
        <fullName evidence="4">Tetratricopeptide repeat protein</fullName>
    </recommendedName>
</protein>
<dbReference type="RefSeq" id="WP_193866083.1">
    <property type="nucleotide sequence ID" value="NZ_JADEYR010000009.1"/>
</dbReference>
<evidence type="ECO:0000256" key="1">
    <source>
        <dbReference type="SAM" id="Phobius"/>
    </source>
</evidence>
<accession>A0ABR9W302</accession>
<dbReference type="Proteomes" id="UP000644727">
    <property type="component" value="Unassembled WGS sequence"/>
</dbReference>
<keyword evidence="3" id="KW-1185">Reference proteome</keyword>